<dbReference type="RefSeq" id="WP_107631851.1">
    <property type="nucleotide sequence ID" value="NZ_JACOPL010000014.1"/>
</dbReference>
<organism evidence="1 2">
    <name type="scientific">Agathobaculum faecis</name>
    <dbReference type="NCBI Taxonomy" id="2763013"/>
    <lineage>
        <taxon>Bacteria</taxon>
        <taxon>Bacillati</taxon>
        <taxon>Bacillota</taxon>
        <taxon>Clostridia</taxon>
        <taxon>Eubacteriales</taxon>
        <taxon>Butyricicoccaceae</taxon>
        <taxon>Agathobaculum</taxon>
    </lineage>
</organism>
<name>A0A923LYQ5_9FIRM</name>
<comment type="caution">
    <text evidence="1">The sequence shown here is derived from an EMBL/GenBank/DDBJ whole genome shotgun (WGS) entry which is preliminary data.</text>
</comment>
<evidence type="ECO:0000313" key="2">
    <source>
        <dbReference type="Proteomes" id="UP000606499"/>
    </source>
</evidence>
<accession>A0A923LYQ5</accession>
<protein>
    <submittedName>
        <fullName evidence="1">Uncharacterized protein</fullName>
    </submittedName>
</protein>
<proteinExistence type="predicted"/>
<dbReference type="AlphaFoldDB" id="A0A923LYQ5"/>
<reference evidence="1" key="1">
    <citation type="submission" date="2020-08" db="EMBL/GenBank/DDBJ databases">
        <title>Genome public.</title>
        <authorList>
            <person name="Liu C."/>
            <person name="Sun Q."/>
        </authorList>
    </citation>
    <scope>NUCLEOTIDE SEQUENCE</scope>
    <source>
        <strain evidence="1">NSJ-28</strain>
    </source>
</reference>
<gene>
    <name evidence="1" type="ORF">H8S45_13035</name>
</gene>
<sequence>MAQALVQHFDRKGWCVTIAQMEEQEEEKAGITLSLLHGQWMELLEYLAQEPDPEAPVRIIAWDFQQPVLRQRGTLPTKARVGV</sequence>
<evidence type="ECO:0000313" key="1">
    <source>
        <dbReference type="EMBL" id="MBC5726379.1"/>
    </source>
</evidence>
<dbReference type="Proteomes" id="UP000606499">
    <property type="component" value="Unassembled WGS sequence"/>
</dbReference>
<dbReference type="EMBL" id="JACOPL010000014">
    <property type="protein sequence ID" value="MBC5726379.1"/>
    <property type="molecule type" value="Genomic_DNA"/>
</dbReference>
<keyword evidence="2" id="KW-1185">Reference proteome</keyword>